<keyword evidence="4" id="KW-1185">Reference proteome</keyword>
<accession>D1AN80</accession>
<dbReference type="AlphaFoldDB" id="D1AN80"/>
<protein>
    <recommendedName>
        <fullName evidence="2">Anti-CBASS protein Acb1-like N-terminal domain-containing protein</fullName>
    </recommendedName>
</protein>
<feature type="region of interest" description="Disordered" evidence="1">
    <location>
        <begin position="15"/>
        <end position="34"/>
    </location>
</feature>
<evidence type="ECO:0000259" key="2">
    <source>
        <dbReference type="Pfam" id="PF06381"/>
    </source>
</evidence>
<evidence type="ECO:0000313" key="3">
    <source>
        <dbReference type="EMBL" id="ACZ09684.1"/>
    </source>
</evidence>
<sequence length="513" mass="57896">MLKFFKGIGRGKSQEKMNMMESSSANSTKGTERDVLNKQTPVKKVLDDSEINTIISSNQLAVNIIDAPIDDMLKNDFDLKFYDSSGNENQDVYDKVWEQLNKLDFISKLKYMLKASRKYGYSALVYAVTEDIEKNISEPLGESFDIYNLAIYEKPEIASIKLNQGKYEKKSEIKELTIAEYDDDTKMQIRTIVNPTRAYLARTNEYIGKIGESILTRLWDQLVITDTVEWSIGQIIYRANLLIYSTDKANAKDIEKNGGIATKEQEFNASSLVVKGTDDKLEVLNTSLGFDPEKFINTAGTILSIHTNIPKQRLIGNTAGAISGAEEDGKKYAEFLQRLFNDEAKPVINDIVGKILKSLRKDNLYFEVLLPSLIEIDDKEKAETESARTKSYQDKLGLINGAIDLMARVGLKPKSDKVKKLISTLEFNKDITGQDLAELYIDADEFSKMDLDLEKQKAEIRKINTDSLTIFLNAYTTAQESNSLDEFTDIVKKLGDENNNFTFDDVISMLGGR</sequence>
<dbReference type="RefSeq" id="WP_012862278.1">
    <property type="nucleotide sequence ID" value="NC_013517.1"/>
</dbReference>
<dbReference type="HOGENOM" id="CLU_631343_0_0_0"/>
<name>D1AN80_SEBTE</name>
<gene>
    <name evidence="3" type="ordered locus">Sterm_2840</name>
</gene>
<evidence type="ECO:0000313" key="4">
    <source>
        <dbReference type="Proteomes" id="UP000000845"/>
    </source>
</evidence>
<dbReference type="Pfam" id="PF06381">
    <property type="entry name" value="Phage_portal_3"/>
    <property type="match status" value="1"/>
</dbReference>
<proteinExistence type="predicted"/>
<dbReference type="STRING" id="526218.Sterm_2840"/>
<dbReference type="EMBL" id="CP001739">
    <property type="protein sequence ID" value="ACZ09684.1"/>
    <property type="molecule type" value="Genomic_DNA"/>
</dbReference>
<feature type="domain" description="Anti-CBASS protein Acb1-like N-terminal" evidence="2">
    <location>
        <begin position="50"/>
        <end position="393"/>
    </location>
</feature>
<organism evidence="3 4">
    <name type="scientific">Sebaldella termitidis (strain ATCC 33386 / NCTC 11300)</name>
    <dbReference type="NCBI Taxonomy" id="526218"/>
    <lineage>
        <taxon>Bacteria</taxon>
        <taxon>Fusobacteriati</taxon>
        <taxon>Fusobacteriota</taxon>
        <taxon>Fusobacteriia</taxon>
        <taxon>Fusobacteriales</taxon>
        <taxon>Leptotrichiaceae</taxon>
        <taxon>Sebaldella</taxon>
    </lineage>
</organism>
<dbReference type="Proteomes" id="UP000000845">
    <property type="component" value="Chromosome"/>
</dbReference>
<evidence type="ECO:0000256" key="1">
    <source>
        <dbReference type="SAM" id="MobiDB-lite"/>
    </source>
</evidence>
<feature type="compositionally biased region" description="Polar residues" evidence="1">
    <location>
        <begin position="20"/>
        <end position="29"/>
    </location>
</feature>
<dbReference type="InterPro" id="IPR024459">
    <property type="entry name" value="Acb1-like_N"/>
</dbReference>
<dbReference type="eggNOG" id="COG3567">
    <property type="taxonomic scope" value="Bacteria"/>
</dbReference>
<dbReference type="KEGG" id="str:Sterm_2840"/>
<reference evidence="3 4" key="2">
    <citation type="journal article" date="2010" name="Stand. Genomic Sci.">
        <title>Complete genome sequence of Sebaldella termitidis type strain (NCTC 11300).</title>
        <authorList>
            <person name="Harmon-Smith M."/>
            <person name="Celia L."/>
            <person name="Chertkov O."/>
            <person name="Lapidus A."/>
            <person name="Copeland A."/>
            <person name="Glavina Del Rio T."/>
            <person name="Nolan M."/>
            <person name="Lucas S."/>
            <person name="Tice H."/>
            <person name="Cheng J.F."/>
            <person name="Han C."/>
            <person name="Detter J.C."/>
            <person name="Bruce D."/>
            <person name="Goodwin L."/>
            <person name="Pitluck S."/>
            <person name="Pati A."/>
            <person name="Liolios K."/>
            <person name="Ivanova N."/>
            <person name="Mavromatis K."/>
            <person name="Mikhailova N."/>
            <person name="Chen A."/>
            <person name="Palaniappan K."/>
            <person name="Land M."/>
            <person name="Hauser L."/>
            <person name="Chang Y.J."/>
            <person name="Jeffries C.D."/>
            <person name="Brettin T."/>
            <person name="Goker M."/>
            <person name="Beck B."/>
            <person name="Bristow J."/>
            <person name="Eisen J.A."/>
            <person name="Markowitz V."/>
            <person name="Hugenholtz P."/>
            <person name="Kyrpides N.C."/>
            <person name="Klenk H.P."/>
            <person name="Chen F."/>
        </authorList>
    </citation>
    <scope>NUCLEOTIDE SEQUENCE [LARGE SCALE GENOMIC DNA]</scope>
    <source>
        <strain evidence="4">ATCC 33386 / NCTC 11300</strain>
    </source>
</reference>
<reference evidence="4" key="1">
    <citation type="submission" date="2009-09" db="EMBL/GenBank/DDBJ databases">
        <title>The complete chromosome of Sebaldella termitidis ATCC 33386.</title>
        <authorList>
            <consortium name="US DOE Joint Genome Institute (JGI-PGF)"/>
            <person name="Lucas S."/>
            <person name="Copeland A."/>
            <person name="Lapidus A."/>
            <person name="Glavina del Rio T."/>
            <person name="Dalin E."/>
            <person name="Tice H."/>
            <person name="Bruce D."/>
            <person name="Goodwin L."/>
            <person name="Pitluck S."/>
            <person name="Kyrpides N."/>
            <person name="Mavromatis K."/>
            <person name="Ivanova N."/>
            <person name="Mikhailova N."/>
            <person name="Sims D."/>
            <person name="Meincke L."/>
            <person name="Brettin T."/>
            <person name="Detter J.C."/>
            <person name="Han C."/>
            <person name="Larimer F."/>
            <person name="Land M."/>
            <person name="Hauser L."/>
            <person name="Markowitz V."/>
            <person name="Cheng J.F."/>
            <person name="Hugenholtz P."/>
            <person name="Woyke T."/>
            <person name="Wu D."/>
            <person name="Eisen J.A."/>
        </authorList>
    </citation>
    <scope>NUCLEOTIDE SEQUENCE [LARGE SCALE GENOMIC DNA]</scope>
    <source>
        <strain evidence="4">ATCC 33386 / NCTC 11300</strain>
    </source>
</reference>